<evidence type="ECO:0000256" key="9">
    <source>
        <dbReference type="ARBA" id="ARBA00045912"/>
    </source>
</evidence>
<feature type="region of interest" description="Disordered" evidence="11">
    <location>
        <begin position="101"/>
        <end position="120"/>
    </location>
</feature>
<evidence type="ECO:0000313" key="13">
    <source>
        <dbReference type="Proteomes" id="UP001150538"/>
    </source>
</evidence>
<name>A0A9W8DVM2_9FUNG</name>
<keyword evidence="10" id="KW-0813">Transport</keyword>
<feature type="region of interest" description="Disordered" evidence="11">
    <location>
        <begin position="1"/>
        <end position="23"/>
    </location>
</feature>
<feature type="transmembrane region" description="Helical" evidence="10">
    <location>
        <begin position="167"/>
        <end position="187"/>
    </location>
</feature>
<proteinExistence type="inferred from homology"/>
<evidence type="ECO:0000256" key="11">
    <source>
        <dbReference type="SAM" id="MobiDB-lite"/>
    </source>
</evidence>
<comment type="similarity">
    <text evidence="3 10">Belongs to the RFT1 family.</text>
</comment>
<gene>
    <name evidence="12" type="primary">RFT1</name>
    <name evidence="12" type="ORF">H4219_001249</name>
</gene>
<comment type="subcellular location">
    <subcellularLocation>
        <location evidence="1 10">Endoplasmic reticulum membrane</location>
        <topology evidence="1 10">Multi-pass membrane protein</topology>
    </subcellularLocation>
</comment>
<sequence length="574" mass="63985">MDPEKGPRAKSSSHSDPKLESDDDLVSKGISGIRYLVGLQLFSRLITFVMNQLVLRSISPSTLGIVEIQLELLLSTILFLSREGFRVALLRLKATESVASDTKSHITQKTENRGSTESQQHKTLALPEQEVFNISIVPVLIGIPLTLAVSTGYYLNQLWYNPDQDQPPLFGLTITLYGLAATLELISEPLYILSQNRMLFKLRAQSEGLAIFGRCLTTLIGVKIGDMISSGESNTLALVSFALARLTFSIALIATYLVYYINAEGGWTIFKQKFQLRKIDRTSQSYYFEPSIFRLSISFIKQSFLKHILTEGDKIVMPWVCSRDEQGIYAAAINYGSLPARILFQPLEESCRVTLPKLLAQSSENTKQDPTKKEKGMDVPRRLLAVCFKLHILFGSTIIVFGTQYSEILISVLLGKSWSTRLGPALAAYCYYIPIMGINGIMESYVSAIITKDEVSTMNKMMILFSAIYLSAAVVLSGNYFSGVSGWLAANSLNMILRISWCYRLMRRFFASNGSTFPPLAEILPTKVVSILFVIISIALQWIDGFFQNSESLIDKLTRLVPGAIFFVILMAAM</sequence>
<feature type="compositionally biased region" description="Basic and acidic residues" evidence="11">
    <location>
        <begin position="102"/>
        <end position="114"/>
    </location>
</feature>
<comment type="caution">
    <text evidence="12">The sequence shown here is derived from an EMBL/GenBank/DDBJ whole genome shotgun (WGS) entry which is preliminary data.</text>
</comment>
<evidence type="ECO:0000256" key="8">
    <source>
        <dbReference type="ARBA" id="ARBA00044793"/>
    </source>
</evidence>
<dbReference type="EMBL" id="JANBPU010000012">
    <property type="protein sequence ID" value="KAJ1920550.1"/>
    <property type="molecule type" value="Genomic_DNA"/>
</dbReference>
<keyword evidence="7 10" id="KW-0472">Membrane</keyword>
<evidence type="ECO:0000256" key="10">
    <source>
        <dbReference type="RuleBase" id="RU365067"/>
    </source>
</evidence>
<dbReference type="Proteomes" id="UP001150538">
    <property type="component" value="Unassembled WGS sequence"/>
</dbReference>
<reference evidence="12" key="1">
    <citation type="submission" date="2022-07" db="EMBL/GenBank/DDBJ databases">
        <title>Phylogenomic reconstructions and comparative analyses of Kickxellomycotina fungi.</title>
        <authorList>
            <person name="Reynolds N.K."/>
            <person name="Stajich J.E."/>
            <person name="Barry K."/>
            <person name="Grigoriev I.V."/>
            <person name="Crous P."/>
            <person name="Smith M.E."/>
        </authorList>
    </citation>
    <scope>NUCLEOTIDE SEQUENCE</scope>
    <source>
        <strain evidence="12">NBRC 100468</strain>
    </source>
</reference>
<feature type="transmembrane region" description="Helical" evidence="10">
    <location>
        <begin position="383"/>
        <end position="406"/>
    </location>
</feature>
<comment type="pathway">
    <text evidence="2">Protein modification; protein glycosylation.</text>
</comment>
<dbReference type="OrthoDB" id="9979195at2759"/>
<feature type="transmembrane region" description="Helical" evidence="10">
    <location>
        <begin position="208"/>
        <end position="225"/>
    </location>
</feature>
<dbReference type="PANTHER" id="PTHR13117:SF5">
    <property type="entry name" value="PROTEIN RFT1 HOMOLOG"/>
    <property type="match status" value="1"/>
</dbReference>
<dbReference type="GO" id="GO:0034203">
    <property type="term" value="P:glycolipid translocation"/>
    <property type="evidence" value="ECO:0007669"/>
    <property type="project" value="TreeGrafter"/>
</dbReference>
<feature type="transmembrane region" description="Helical" evidence="10">
    <location>
        <begin position="237"/>
        <end position="261"/>
    </location>
</feature>
<dbReference type="AlphaFoldDB" id="A0A9W8DVM2"/>
<comment type="caution">
    <text evidence="10">Lacks conserved residue(s) required for the propagation of feature annotation.</text>
</comment>
<feature type="compositionally biased region" description="Basic and acidic residues" evidence="11">
    <location>
        <begin position="1"/>
        <end position="20"/>
    </location>
</feature>
<accession>A0A9W8DVM2</accession>
<keyword evidence="5 10" id="KW-0256">Endoplasmic reticulum</keyword>
<keyword evidence="13" id="KW-1185">Reference proteome</keyword>
<evidence type="ECO:0000256" key="7">
    <source>
        <dbReference type="ARBA" id="ARBA00023136"/>
    </source>
</evidence>
<evidence type="ECO:0000256" key="5">
    <source>
        <dbReference type="ARBA" id="ARBA00022824"/>
    </source>
</evidence>
<evidence type="ECO:0000256" key="6">
    <source>
        <dbReference type="ARBA" id="ARBA00022989"/>
    </source>
</evidence>
<evidence type="ECO:0000256" key="1">
    <source>
        <dbReference type="ARBA" id="ARBA00004477"/>
    </source>
</evidence>
<feature type="transmembrane region" description="Helical" evidence="10">
    <location>
        <begin position="462"/>
        <end position="481"/>
    </location>
</feature>
<keyword evidence="4 10" id="KW-0812">Transmembrane</keyword>
<dbReference type="GO" id="GO:0006488">
    <property type="term" value="P:dolichol-linked oligosaccharide biosynthetic process"/>
    <property type="evidence" value="ECO:0007669"/>
    <property type="project" value="InterPro"/>
</dbReference>
<organism evidence="12 13">
    <name type="scientific">Mycoemilia scoparia</name>
    <dbReference type="NCBI Taxonomy" id="417184"/>
    <lineage>
        <taxon>Eukaryota</taxon>
        <taxon>Fungi</taxon>
        <taxon>Fungi incertae sedis</taxon>
        <taxon>Zoopagomycota</taxon>
        <taxon>Kickxellomycotina</taxon>
        <taxon>Kickxellomycetes</taxon>
        <taxon>Kickxellales</taxon>
        <taxon>Kickxellaceae</taxon>
        <taxon>Mycoemilia</taxon>
    </lineage>
</organism>
<evidence type="ECO:0000256" key="3">
    <source>
        <dbReference type="ARBA" id="ARBA00010288"/>
    </source>
</evidence>
<dbReference type="Pfam" id="PF04506">
    <property type="entry name" value="Rft-1"/>
    <property type="match status" value="1"/>
</dbReference>
<evidence type="ECO:0000313" key="12">
    <source>
        <dbReference type="EMBL" id="KAJ1920550.1"/>
    </source>
</evidence>
<feature type="transmembrane region" description="Helical" evidence="10">
    <location>
        <begin position="524"/>
        <end position="544"/>
    </location>
</feature>
<comment type="function">
    <text evidence="9 10">Intramembrane glycolipid transporter that operates in the biosynthetic pathway of dolichol-linked oligosaccharides, the glycan precursors employed in protein asparagine (N)-glycosylation. The sequential addition of sugars to dolichol pyrophosphate produces dolichol-linked oligosaccharides containing fourteen sugars, including two GlcNAcs, nine mannoses and three glucoses. Once assembled, the oligosaccharide is transferred from the lipid to nascent proteins by oligosaccharyltransferases. The assembly of dolichol-linked oligosaccharides begins on the cytosolic side of the endoplasmic reticulum membrane and finishes in its lumen. RFT1 could mediate the translocation of the cytosolically oriented intermediate DolPP-GlcNAc2Man5, produced by ALG11, into the ER lumen where dolichol-linked oligosaccharides assembly continues. However, the intramembrane lipid transporter activity could not be confirmed in vitro.</text>
</comment>
<feature type="transmembrane region" description="Helical" evidence="10">
    <location>
        <begin position="556"/>
        <end position="573"/>
    </location>
</feature>
<evidence type="ECO:0000256" key="2">
    <source>
        <dbReference type="ARBA" id="ARBA00004922"/>
    </source>
</evidence>
<dbReference type="InterPro" id="IPR007594">
    <property type="entry name" value="RFT1"/>
</dbReference>
<feature type="transmembrane region" description="Helical" evidence="10">
    <location>
        <begin position="426"/>
        <end position="450"/>
    </location>
</feature>
<protein>
    <recommendedName>
        <fullName evidence="8 10">Man(5)GlcNAc(2)-PP-dolichol translocation protein RFT1</fullName>
    </recommendedName>
</protein>
<dbReference type="GO" id="GO:0005789">
    <property type="term" value="C:endoplasmic reticulum membrane"/>
    <property type="evidence" value="ECO:0007669"/>
    <property type="project" value="UniProtKB-SubCell"/>
</dbReference>
<dbReference type="PANTHER" id="PTHR13117">
    <property type="entry name" value="ENDOPLASMIC RETICULUM MULTISPAN TRANSMEMBRANE PROTEIN-RELATED"/>
    <property type="match status" value="1"/>
</dbReference>
<evidence type="ECO:0000256" key="4">
    <source>
        <dbReference type="ARBA" id="ARBA00022692"/>
    </source>
</evidence>
<keyword evidence="6 10" id="KW-1133">Transmembrane helix</keyword>
<feature type="transmembrane region" description="Helical" evidence="10">
    <location>
        <begin position="131"/>
        <end position="155"/>
    </location>
</feature>